<name>A0ABD1E9R7_HYPHA</name>
<organism evidence="1 2">
    <name type="scientific">Hypothenemus hampei</name>
    <name type="common">Coffee berry borer</name>
    <dbReference type="NCBI Taxonomy" id="57062"/>
    <lineage>
        <taxon>Eukaryota</taxon>
        <taxon>Metazoa</taxon>
        <taxon>Ecdysozoa</taxon>
        <taxon>Arthropoda</taxon>
        <taxon>Hexapoda</taxon>
        <taxon>Insecta</taxon>
        <taxon>Pterygota</taxon>
        <taxon>Neoptera</taxon>
        <taxon>Endopterygota</taxon>
        <taxon>Coleoptera</taxon>
        <taxon>Polyphaga</taxon>
        <taxon>Cucujiformia</taxon>
        <taxon>Curculionidae</taxon>
        <taxon>Scolytinae</taxon>
        <taxon>Hypothenemus</taxon>
    </lineage>
</organism>
<gene>
    <name evidence="1" type="ORF">ABEB36_012007</name>
</gene>
<evidence type="ECO:0000313" key="2">
    <source>
        <dbReference type="Proteomes" id="UP001566132"/>
    </source>
</evidence>
<proteinExistence type="predicted"/>
<evidence type="ECO:0000313" key="1">
    <source>
        <dbReference type="EMBL" id="KAL1491406.1"/>
    </source>
</evidence>
<dbReference type="AlphaFoldDB" id="A0ABD1E9R7"/>
<dbReference type="Proteomes" id="UP001566132">
    <property type="component" value="Unassembled WGS sequence"/>
</dbReference>
<keyword evidence="2" id="KW-1185">Reference proteome</keyword>
<sequence>MLKKQEKERDLVAVGTKANNRSMTGDESGSGTFCFTLSDTKDCQSSIDTCQTPIKRSNRTISQELYDEKLTKRINRDCLLKVNERENIVNVNNNKAFSFGNVYAGRKFIKNLLKGRFVSQRVTCGAWKLIGKFVCATAGNI</sequence>
<comment type="caution">
    <text evidence="1">The sequence shown here is derived from an EMBL/GenBank/DDBJ whole genome shotgun (WGS) entry which is preliminary data.</text>
</comment>
<dbReference type="EMBL" id="JBDJPC010000009">
    <property type="protein sequence ID" value="KAL1491406.1"/>
    <property type="molecule type" value="Genomic_DNA"/>
</dbReference>
<accession>A0ABD1E9R7</accession>
<reference evidence="1 2" key="1">
    <citation type="submission" date="2024-05" db="EMBL/GenBank/DDBJ databases">
        <title>Genetic variation in Jamaican populations of the coffee berry borer (Hypothenemus hampei).</title>
        <authorList>
            <person name="Errbii M."/>
            <person name="Myrie A."/>
        </authorList>
    </citation>
    <scope>NUCLEOTIDE SEQUENCE [LARGE SCALE GENOMIC DNA]</scope>
    <source>
        <strain evidence="1">JA-Hopewell-2020-01-JO</strain>
        <tissue evidence="1">Whole body</tissue>
    </source>
</reference>
<protein>
    <submittedName>
        <fullName evidence="1">Uncharacterized protein</fullName>
    </submittedName>
</protein>